<comment type="caution">
    <text evidence="2">The sequence shown here is derived from an EMBL/GenBank/DDBJ whole genome shotgun (WGS) entry which is preliminary data.</text>
</comment>
<evidence type="ECO:0000256" key="1">
    <source>
        <dbReference type="SAM" id="Coils"/>
    </source>
</evidence>
<feature type="coiled-coil region" evidence="1">
    <location>
        <begin position="246"/>
        <end position="273"/>
    </location>
</feature>
<evidence type="ECO:0000313" key="2">
    <source>
        <dbReference type="EMBL" id="GAL77127.1"/>
    </source>
</evidence>
<proteinExistence type="predicted"/>
<dbReference type="Proteomes" id="UP000029647">
    <property type="component" value="Unassembled WGS sequence"/>
</dbReference>
<dbReference type="AlphaFoldDB" id="A0A090X442"/>
<evidence type="ECO:0000313" key="3">
    <source>
        <dbReference type="Proteomes" id="UP000029647"/>
    </source>
</evidence>
<name>A0A090X442_NONUL</name>
<protein>
    <submittedName>
        <fullName evidence="2">Uncharacterized protein</fullName>
    </submittedName>
</protein>
<sequence length="316" mass="36666">MNRLIIILFSLLIFSCNSERNIEKIEYEFYPAFLSPITYSIDLNDKVLYQNSRFYKTDGYIQGSKNLINKKYKINDEDLTKFLDEIYAIGLDSSIVHQRDVLDGIGFKFNLIDNRNDTISLTSVSPNRKDKSTVDYEALDAFFRLTNKAINDYKGSYITERIQDYFDYGLQIKLTNTEPLEYRVWGGRITGCESDNPELITFLDSLPNDKPVIFDLRNGGFAPCLSSLLDQFNKNKKLFYYGNYYLSKSDLELETLKDQLKEAEKDMNSSMVGSLRATIRGTEKYMNEIEKEIIQNQHTFGTKEEIIKTIANTVYN</sequence>
<accession>A0A090X442</accession>
<dbReference type="EMBL" id="BBNT01000040">
    <property type="protein sequence ID" value="GAL77127.1"/>
    <property type="molecule type" value="Genomic_DNA"/>
</dbReference>
<organism evidence="2 3">
    <name type="scientific">Nonlabens ulvanivorans</name>
    <name type="common">Persicivirga ulvanivorans</name>
    <dbReference type="NCBI Taxonomy" id="906888"/>
    <lineage>
        <taxon>Bacteria</taxon>
        <taxon>Pseudomonadati</taxon>
        <taxon>Bacteroidota</taxon>
        <taxon>Flavobacteriia</taxon>
        <taxon>Flavobacteriales</taxon>
        <taxon>Flavobacteriaceae</taxon>
        <taxon>Nonlabens</taxon>
    </lineage>
</organism>
<dbReference type="PROSITE" id="PS51257">
    <property type="entry name" value="PROKAR_LIPOPROTEIN"/>
    <property type="match status" value="1"/>
</dbReference>
<gene>
    <name evidence="2" type="ORF">JCM19275_1329</name>
</gene>
<keyword evidence="1" id="KW-0175">Coiled coil</keyword>
<reference evidence="2 3" key="1">
    <citation type="journal article" date="2014" name="Genome Announc.">
        <title>Draft Genome Sequences of Marine Flavobacterium Nonlabens Strains NR17, NR24, NR27, NR32, NR33, and Ara13.</title>
        <authorList>
            <person name="Nakanishi M."/>
            <person name="Meirelles P."/>
            <person name="Suzuki R."/>
            <person name="Takatani N."/>
            <person name="Mino S."/>
            <person name="Suda W."/>
            <person name="Oshima K."/>
            <person name="Hattori M."/>
            <person name="Ohkuma M."/>
            <person name="Hosokawa M."/>
            <person name="Miyashita K."/>
            <person name="Thompson F.L."/>
            <person name="Niwa A."/>
            <person name="Sawabe T."/>
            <person name="Sawabe T."/>
        </authorList>
    </citation>
    <scope>NUCLEOTIDE SEQUENCE [LARGE SCALE GENOMIC DNA]</scope>
    <source>
        <strain evidence="3">JCM19275</strain>
    </source>
</reference>